<gene>
    <name evidence="2" type="ORF">H8B21_18115</name>
</gene>
<dbReference type="EMBL" id="JACNYL010000005">
    <property type="protein sequence ID" value="MBD1423479.1"/>
    <property type="molecule type" value="Genomic_DNA"/>
</dbReference>
<evidence type="ECO:0000256" key="1">
    <source>
        <dbReference type="SAM" id="Phobius"/>
    </source>
</evidence>
<accession>A0ABR7XWW0</accession>
<dbReference type="PROSITE" id="PS51257">
    <property type="entry name" value="PROKAR_LIPOPROTEIN"/>
    <property type="match status" value="1"/>
</dbReference>
<dbReference type="SUPFAM" id="SSF63829">
    <property type="entry name" value="Calcium-dependent phosphotriesterase"/>
    <property type="match status" value="1"/>
</dbReference>
<keyword evidence="1" id="KW-0472">Membrane</keyword>
<organism evidence="2 3">
    <name type="scientific">Sphingobacterium chuzhouense</name>
    <dbReference type="NCBI Taxonomy" id="1742264"/>
    <lineage>
        <taxon>Bacteria</taxon>
        <taxon>Pseudomonadati</taxon>
        <taxon>Bacteroidota</taxon>
        <taxon>Sphingobacteriia</taxon>
        <taxon>Sphingobacteriales</taxon>
        <taxon>Sphingobacteriaceae</taxon>
        <taxon>Sphingobacterium</taxon>
    </lineage>
</organism>
<evidence type="ECO:0008006" key="4">
    <source>
        <dbReference type="Google" id="ProtNLM"/>
    </source>
</evidence>
<keyword evidence="3" id="KW-1185">Reference proteome</keyword>
<reference evidence="2 3" key="1">
    <citation type="submission" date="2020-08" db="EMBL/GenBank/DDBJ databases">
        <title>Sphingobacterium sp. DN00404 isolated from aquaculture water.</title>
        <authorList>
            <person name="Zhang M."/>
        </authorList>
    </citation>
    <scope>NUCLEOTIDE SEQUENCE [LARGE SCALE GENOMIC DNA]</scope>
    <source>
        <strain evidence="2 3">KCTC 42746</strain>
    </source>
</reference>
<name>A0ABR7XWW0_9SPHI</name>
<evidence type="ECO:0000313" key="2">
    <source>
        <dbReference type="EMBL" id="MBD1423479.1"/>
    </source>
</evidence>
<evidence type="ECO:0000313" key="3">
    <source>
        <dbReference type="Proteomes" id="UP000651112"/>
    </source>
</evidence>
<comment type="caution">
    <text evidence="2">The sequence shown here is derived from an EMBL/GenBank/DDBJ whole genome shotgun (WGS) entry which is preliminary data.</text>
</comment>
<sequence length="374" mass="41048">MSKTPIIYYMFAMLALVLGFYACEDDNARPEFEITQISRLYVSFEEYGTTDERADTTIRVVYPADSSVFAFSESHVSQVEGGGPIYFNPYIKTIFQASVNNSQEGDGVDTVISTVQVTQTGILNNSGNGLRSRYYNKVKGFVYHAATRSLLVVNGAGPQAGIYVVDNPGSAGIQKQPYKKLMNPDLDMWGATYQSDRLFTSKISAPAGIYMFQNLTTRSVRASDSVATLNPERILQIEGATTDLRGMFYDTVKNVMAIAEMGDETTVGSGRILIFDNFSNSVNSNSDVIRPSRVITGSNTGLISPVDVVIDTRESGVYLYVADRAAKKVSRFRYTDDGNVEPDKVIETSGLRFGVTPVGLTLDARDDSNRPQVQ</sequence>
<keyword evidence="1" id="KW-0812">Transmembrane</keyword>
<dbReference type="Proteomes" id="UP000651112">
    <property type="component" value="Unassembled WGS sequence"/>
</dbReference>
<dbReference type="RefSeq" id="WP_190315265.1">
    <property type="nucleotide sequence ID" value="NZ_JACNYL010000005.1"/>
</dbReference>
<feature type="transmembrane region" description="Helical" evidence="1">
    <location>
        <begin position="6"/>
        <end position="23"/>
    </location>
</feature>
<keyword evidence="1" id="KW-1133">Transmembrane helix</keyword>
<protein>
    <recommendedName>
        <fullName evidence="4">DUF4374 domain-containing protein</fullName>
    </recommendedName>
</protein>
<proteinExistence type="predicted"/>